<reference evidence="1 2" key="1">
    <citation type="submission" date="2023-04" db="EMBL/GenBank/DDBJ databases">
        <authorList>
            <person name="Hsu D."/>
        </authorList>
    </citation>
    <scope>NUCLEOTIDE SEQUENCE [LARGE SCALE GENOMIC DNA]</scope>
    <source>
        <strain evidence="1 2">MK1</strain>
    </source>
</reference>
<dbReference type="RefSeq" id="WP_366921853.1">
    <property type="nucleotide sequence ID" value="NZ_CP121694.1"/>
</dbReference>
<keyword evidence="2" id="KW-1185">Reference proteome</keyword>
<dbReference type="AlphaFoldDB" id="A0AAU0UQD5"/>
<evidence type="ECO:0000313" key="2">
    <source>
        <dbReference type="Proteomes" id="UP001329915"/>
    </source>
</evidence>
<name>A0AAU0UQD5_9FIRM</name>
<gene>
    <name evidence="1" type="ORF">MFMK1_002271</name>
</gene>
<evidence type="ECO:0000313" key="1">
    <source>
        <dbReference type="EMBL" id="WRO22441.1"/>
    </source>
</evidence>
<proteinExistence type="predicted"/>
<organism evidence="1 2">
    <name type="scientific">Metallumcola ferriviriculae</name>
    <dbReference type="NCBI Taxonomy" id="3039180"/>
    <lineage>
        <taxon>Bacteria</taxon>
        <taxon>Bacillati</taxon>
        <taxon>Bacillota</taxon>
        <taxon>Clostridia</taxon>
        <taxon>Neomoorellales</taxon>
        <taxon>Desulfitibacteraceae</taxon>
        <taxon>Metallumcola</taxon>
    </lineage>
</organism>
<accession>A0AAU0UQD5</accession>
<dbReference type="EMBL" id="CP121694">
    <property type="protein sequence ID" value="WRO22441.1"/>
    <property type="molecule type" value="Genomic_DNA"/>
</dbReference>
<dbReference type="Proteomes" id="UP001329915">
    <property type="component" value="Chromosome"/>
</dbReference>
<sequence>MPKKHLTTKRYIHGHDWRGNNAAFTCPVCRKVFIVSQFFDKNGRKCPECKKSTAYCTGGPGKGQAFIEWE</sequence>
<protein>
    <submittedName>
        <fullName evidence="1">Uncharacterized protein</fullName>
    </submittedName>
</protein>
<dbReference type="KEGG" id="dbc:MFMK1_002271"/>